<dbReference type="InterPro" id="IPR021027">
    <property type="entry name" value="Transposase_put_HTH"/>
</dbReference>
<dbReference type="RefSeq" id="WP_190569068.1">
    <property type="nucleotide sequence ID" value="NZ_JACJQL010000033.1"/>
</dbReference>
<keyword evidence="4" id="KW-0479">Metal-binding</keyword>
<dbReference type="EMBL" id="JACJQL010000033">
    <property type="protein sequence ID" value="MBD2253543.1"/>
    <property type="molecule type" value="Genomic_DNA"/>
</dbReference>
<evidence type="ECO:0000259" key="10">
    <source>
        <dbReference type="Pfam" id="PF12323"/>
    </source>
</evidence>
<keyword evidence="5" id="KW-0862">Zinc</keyword>
<reference evidence="11 12" key="1">
    <citation type="journal article" date="2020" name="ISME J.">
        <title>Comparative genomics reveals insights into cyanobacterial evolution and habitat adaptation.</title>
        <authorList>
            <person name="Chen M.Y."/>
            <person name="Teng W.K."/>
            <person name="Zhao L."/>
            <person name="Hu C.X."/>
            <person name="Zhou Y.K."/>
            <person name="Han B.P."/>
            <person name="Song L.R."/>
            <person name="Shu W.S."/>
        </authorList>
    </citation>
    <scope>NUCLEOTIDE SEQUENCE [LARGE SCALE GENOMIC DNA]</scope>
    <source>
        <strain evidence="11 12">FACHB-3921</strain>
    </source>
</reference>
<accession>A0ABR8BHF2</accession>
<dbReference type="PANTHER" id="PTHR30405:SF25">
    <property type="entry name" value="RNA-GUIDED DNA ENDONUCLEASE INSQ-RELATED"/>
    <property type="match status" value="1"/>
</dbReference>
<evidence type="ECO:0000256" key="3">
    <source>
        <dbReference type="ARBA" id="ARBA00022578"/>
    </source>
</evidence>
<keyword evidence="6" id="KW-0238">DNA-binding</keyword>
<evidence type="ECO:0000256" key="6">
    <source>
        <dbReference type="ARBA" id="ARBA00023125"/>
    </source>
</evidence>
<comment type="similarity">
    <text evidence="2">In the N-terminal section; belongs to the transposase 2 family.</text>
</comment>
<evidence type="ECO:0000256" key="5">
    <source>
        <dbReference type="ARBA" id="ARBA00022833"/>
    </source>
</evidence>
<evidence type="ECO:0000256" key="2">
    <source>
        <dbReference type="ARBA" id="ARBA00011044"/>
    </source>
</evidence>
<dbReference type="NCBIfam" id="NF040570">
    <property type="entry name" value="guided_TnpB"/>
    <property type="match status" value="1"/>
</dbReference>
<dbReference type="Pfam" id="PF07282">
    <property type="entry name" value="Cas12f1-like_TNB"/>
    <property type="match status" value="1"/>
</dbReference>
<comment type="similarity">
    <text evidence="1">In the C-terminal section; belongs to the transposase 35 family.</text>
</comment>
<dbReference type="Proteomes" id="UP000621307">
    <property type="component" value="Unassembled WGS sequence"/>
</dbReference>
<evidence type="ECO:0000256" key="1">
    <source>
        <dbReference type="ARBA" id="ARBA00008761"/>
    </source>
</evidence>
<dbReference type="InterPro" id="IPR010095">
    <property type="entry name" value="Cas12f1-like_TNB"/>
</dbReference>
<sequence length="407" mass="46200">MLLGFKTELKLNNKQRTQLSRHCGVARHAWNWGLSLTKQILDHNKINPEEKIKFPSAIDLHKWLVAMVKPEHPWYFYVSKCAPQYALRDLRTAWDRCFKKVSGVPKFKKKGKFDSFELDGTIKIRGTRKIQLPRLGALKTYEDLPQVQPKSVTISRTADRWYISFRIEVEPRDTPKTIDVVGVDLGVKSLATLSTGEVLEGAKSYRKLEAKLSRLQWLNRHKQRGSANWRKAQIKIAKLHQRIANIRKDTLHKLTTYLAKNHGVIVIEDLNVSGMMANRKLAKAIADMGFYEFRRQLEYKTQLYGSELVVVDRFYPSSKTCSNCGTKKESLLLSERVFKCENCGFECDRDLNAAINLSHCVALVPKVVASGVSKAVSHAVPACGVDNADVATVKQEDFSLLANVSKL</sequence>
<feature type="domain" description="Probable transposase IS891/IS1136/IS1341" evidence="8">
    <location>
        <begin position="165"/>
        <end position="278"/>
    </location>
</feature>
<feature type="domain" description="Transposase putative helix-turn-helix" evidence="10">
    <location>
        <begin position="1"/>
        <end position="43"/>
    </location>
</feature>
<dbReference type="NCBIfam" id="TIGR01766">
    <property type="entry name" value="IS200/IS605 family accessory protein TnpB-like domain"/>
    <property type="match status" value="1"/>
</dbReference>
<keyword evidence="3" id="KW-0815">Transposition</keyword>
<dbReference type="Pfam" id="PF01385">
    <property type="entry name" value="OrfB_IS605"/>
    <property type="match status" value="1"/>
</dbReference>
<organism evidence="11 12">
    <name type="scientific">Nostoc parmelioides FACHB-3921</name>
    <dbReference type="NCBI Taxonomy" id="2692909"/>
    <lineage>
        <taxon>Bacteria</taxon>
        <taxon>Bacillati</taxon>
        <taxon>Cyanobacteriota</taxon>
        <taxon>Cyanophyceae</taxon>
        <taxon>Nostocales</taxon>
        <taxon>Nostocaceae</taxon>
        <taxon>Nostoc</taxon>
    </lineage>
</organism>
<feature type="domain" description="Cas12f1-like TNB" evidence="9">
    <location>
        <begin position="290"/>
        <end position="357"/>
    </location>
</feature>
<evidence type="ECO:0000259" key="8">
    <source>
        <dbReference type="Pfam" id="PF01385"/>
    </source>
</evidence>
<proteinExistence type="inferred from homology"/>
<comment type="caution">
    <text evidence="11">The sequence shown here is derived from an EMBL/GenBank/DDBJ whole genome shotgun (WGS) entry which is preliminary data.</text>
</comment>
<dbReference type="InterPro" id="IPR051399">
    <property type="entry name" value="RNA-guided_DNA_endo/Transpos"/>
</dbReference>
<name>A0ABR8BHF2_9NOSO</name>
<evidence type="ECO:0000256" key="7">
    <source>
        <dbReference type="ARBA" id="ARBA00023172"/>
    </source>
</evidence>
<keyword evidence="12" id="KW-1185">Reference proteome</keyword>
<evidence type="ECO:0000259" key="9">
    <source>
        <dbReference type="Pfam" id="PF07282"/>
    </source>
</evidence>
<protein>
    <submittedName>
        <fullName evidence="11">IS200/IS605 family element transposase accessory protein TnpB</fullName>
    </submittedName>
</protein>
<evidence type="ECO:0000313" key="12">
    <source>
        <dbReference type="Proteomes" id="UP000621307"/>
    </source>
</evidence>
<evidence type="ECO:0000313" key="11">
    <source>
        <dbReference type="EMBL" id="MBD2253543.1"/>
    </source>
</evidence>
<dbReference type="PANTHER" id="PTHR30405">
    <property type="entry name" value="TRANSPOSASE"/>
    <property type="match status" value="1"/>
</dbReference>
<dbReference type="Pfam" id="PF12323">
    <property type="entry name" value="HTH_OrfB_IS605"/>
    <property type="match status" value="1"/>
</dbReference>
<dbReference type="InterPro" id="IPR001959">
    <property type="entry name" value="Transposase"/>
</dbReference>
<evidence type="ECO:0000256" key="4">
    <source>
        <dbReference type="ARBA" id="ARBA00022723"/>
    </source>
</evidence>
<gene>
    <name evidence="11" type="primary">tnpB</name>
    <name evidence="11" type="ORF">H6G14_19915</name>
</gene>
<keyword evidence="7" id="KW-0233">DNA recombination</keyword>